<comment type="similarity">
    <text evidence="1">Belongs to the PhzF family.</text>
</comment>
<dbReference type="RefSeq" id="WP_086781786.1">
    <property type="nucleotide sequence ID" value="NZ_JAGIOO010000001.1"/>
</dbReference>
<evidence type="ECO:0000256" key="2">
    <source>
        <dbReference type="ARBA" id="ARBA00023235"/>
    </source>
</evidence>
<keyword evidence="4" id="KW-1185">Reference proteome</keyword>
<keyword evidence="2" id="KW-0413">Isomerase</keyword>
<evidence type="ECO:0000256" key="1">
    <source>
        <dbReference type="ARBA" id="ARBA00008270"/>
    </source>
</evidence>
<gene>
    <name evidence="3" type="ORF">JOF53_007574</name>
</gene>
<dbReference type="Pfam" id="PF02567">
    <property type="entry name" value="PhzC-PhzF"/>
    <property type="match status" value="1"/>
</dbReference>
<organism evidence="3 4">
    <name type="scientific">Crossiella equi</name>
    <dbReference type="NCBI Taxonomy" id="130796"/>
    <lineage>
        <taxon>Bacteria</taxon>
        <taxon>Bacillati</taxon>
        <taxon>Actinomycetota</taxon>
        <taxon>Actinomycetes</taxon>
        <taxon>Pseudonocardiales</taxon>
        <taxon>Pseudonocardiaceae</taxon>
        <taxon>Crossiella</taxon>
    </lineage>
</organism>
<dbReference type="PIRSF" id="PIRSF016184">
    <property type="entry name" value="PhzC_PhzF"/>
    <property type="match status" value="1"/>
</dbReference>
<dbReference type="PANTHER" id="PTHR13774">
    <property type="entry name" value="PHENAZINE BIOSYNTHESIS PROTEIN"/>
    <property type="match status" value="1"/>
</dbReference>
<proteinExistence type="inferred from homology"/>
<dbReference type="PANTHER" id="PTHR13774:SF39">
    <property type="entry name" value="BIOSYNTHESIS PROTEIN, PUTATIVE-RELATED"/>
    <property type="match status" value="1"/>
</dbReference>
<sequence length="280" mass="29371">MDAAEVLHYAAFTADPRGGNPAGIVPDATDFTPEGMRRVAELLGYSETAFVFPGPDPRRPLVRYFSPKAEVPFCGHATIATGAALAARLGAGEFVFTTRAGEVPVHTELSGGVASATLTSVPATFAPVRPAVLAEALTYLNYSREDLDPVRGPLVGYAGAHHLVLPVATRERLAELSYEFGSLASLMAQEDWTTVQLVWFAPDGTVHSRNPFPVGGVVEDPATGAAAAALGGCLRPGLTAPARLTVRQGEDMGRPSLLLVDIDPADPRIRVTGQAVPLAH</sequence>
<evidence type="ECO:0000313" key="4">
    <source>
        <dbReference type="Proteomes" id="UP001519363"/>
    </source>
</evidence>
<evidence type="ECO:0000313" key="3">
    <source>
        <dbReference type="EMBL" id="MBP2478702.1"/>
    </source>
</evidence>
<dbReference type="NCBIfam" id="TIGR00654">
    <property type="entry name" value="PhzF_family"/>
    <property type="match status" value="1"/>
</dbReference>
<dbReference type="Proteomes" id="UP001519363">
    <property type="component" value="Unassembled WGS sequence"/>
</dbReference>
<name>A0ABS5AQ56_9PSEU</name>
<accession>A0ABS5AQ56</accession>
<reference evidence="3 4" key="1">
    <citation type="submission" date="2021-03" db="EMBL/GenBank/DDBJ databases">
        <title>Sequencing the genomes of 1000 actinobacteria strains.</title>
        <authorList>
            <person name="Klenk H.-P."/>
        </authorList>
    </citation>
    <scope>NUCLEOTIDE SEQUENCE [LARGE SCALE GENOMIC DNA]</scope>
    <source>
        <strain evidence="3 4">DSM 44580</strain>
    </source>
</reference>
<dbReference type="InterPro" id="IPR003719">
    <property type="entry name" value="Phenazine_PhzF-like"/>
</dbReference>
<protein>
    <submittedName>
        <fullName evidence="3">PhzF family phenazine biosynthesis protein</fullName>
    </submittedName>
</protein>
<dbReference type="SUPFAM" id="SSF54506">
    <property type="entry name" value="Diaminopimelate epimerase-like"/>
    <property type="match status" value="1"/>
</dbReference>
<dbReference type="Gene3D" id="3.10.310.10">
    <property type="entry name" value="Diaminopimelate Epimerase, Chain A, domain 1"/>
    <property type="match status" value="2"/>
</dbReference>
<comment type="caution">
    <text evidence="3">The sequence shown here is derived from an EMBL/GenBank/DDBJ whole genome shotgun (WGS) entry which is preliminary data.</text>
</comment>
<dbReference type="EMBL" id="JAGIOO010000001">
    <property type="protein sequence ID" value="MBP2478702.1"/>
    <property type="molecule type" value="Genomic_DNA"/>
</dbReference>